<dbReference type="EMBL" id="CP017708">
    <property type="protein sequence ID" value="WAN69631.1"/>
    <property type="molecule type" value="Genomic_DNA"/>
</dbReference>
<name>A0A9Q9UWA0_MOOP1</name>
<protein>
    <submittedName>
        <fullName evidence="2">Uncharacterized protein</fullName>
    </submittedName>
</protein>
<dbReference type="AlphaFoldDB" id="A0A9Q9UWA0"/>
<reference evidence="2" key="2">
    <citation type="submission" date="2022-10" db="EMBL/GenBank/DDBJ databases">
        <authorList>
            <person name="Ngo T.-E."/>
        </authorList>
    </citation>
    <scope>NUCLEOTIDE SEQUENCE</scope>
    <source>
        <strain evidence="2">JHB</strain>
    </source>
</reference>
<organism evidence="2">
    <name type="scientific">Moorena producens (strain JHB)</name>
    <dbReference type="NCBI Taxonomy" id="1454205"/>
    <lineage>
        <taxon>Bacteria</taxon>
        <taxon>Bacillati</taxon>
        <taxon>Cyanobacteriota</taxon>
        <taxon>Cyanophyceae</taxon>
        <taxon>Coleofasciculales</taxon>
        <taxon>Coleofasciculaceae</taxon>
        <taxon>Moorena</taxon>
    </lineage>
</organism>
<feature type="region of interest" description="Disordered" evidence="1">
    <location>
        <begin position="47"/>
        <end position="74"/>
    </location>
</feature>
<evidence type="ECO:0000313" key="2">
    <source>
        <dbReference type="EMBL" id="WAN69631.1"/>
    </source>
</evidence>
<accession>A0A9Q9UWA0</accession>
<sequence>MARIAINDLSVAQESKSFLTELKDTDVAMNQINGGFFLLLALLAKRHKPQPKHPKPQVTHKPQPTNPHCPSNQH</sequence>
<proteinExistence type="predicted"/>
<gene>
    <name evidence="2" type="ORF">BJP36_36670</name>
</gene>
<evidence type="ECO:0000256" key="1">
    <source>
        <dbReference type="SAM" id="MobiDB-lite"/>
    </source>
</evidence>
<reference evidence="2" key="1">
    <citation type="journal article" date="2017" name="Proc. Natl. Acad. Sci. U.S.A.">
        <title>Comparative genomics uncovers the prolific and distinctive metabolic potential of the cyanobacterial genus Moorea.</title>
        <authorList>
            <person name="Leao T."/>
            <person name="Castelao G."/>
            <person name="Korobeynikov A."/>
            <person name="Monroe E.A."/>
            <person name="Podell S."/>
            <person name="Glukhov E."/>
            <person name="Allen E.E."/>
            <person name="Gerwick W.H."/>
            <person name="Gerwick L."/>
        </authorList>
    </citation>
    <scope>NUCLEOTIDE SEQUENCE</scope>
    <source>
        <strain evidence="2">JHB</strain>
    </source>
</reference>
<dbReference type="Proteomes" id="UP000176944">
    <property type="component" value="Chromosome"/>
</dbReference>